<keyword evidence="2" id="KW-1185">Reference proteome</keyword>
<organism evidence="1 2">
    <name type="scientific">Kalmanozyma brasiliensis (strain GHG001)</name>
    <name type="common">Yeast</name>
    <name type="synonym">Pseudozyma brasiliensis</name>
    <dbReference type="NCBI Taxonomy" id="1365824"/>
    <lineage>
        <taxon>Eukaryota</taxon>
        <taxon>Fungi</taxon>
        <taxon>Dikarya</taxon>
        <taxon>Basidiomycota</taxon>
        <taxon>Ustilaginomycotina</taxon>
        <taxon>Ustilaginomycetes</taxon>
        <taxon>Ustilaginales</taxon>
        <taxon>Ustilaginaceae</taxon>
        <taxon>Kalmanozyma</taxon>
    </lineage>
</organism>
<evidence type="ECO:0000313" key="2">
    <source>
        <dbReference type="Proteomes" id="UP000019377"/>
    </source>
</evidence>
<sequence>MVTSYLNRRNVIDVQGLIQRSKGSRAKIVHYGLLHVGALPHLASRLEASGHASIESSPILQRLFREQAEAVAALDEAIAADLESDVCDRLQSDLNIRTSRVHETRRLLRLRRITELANEREDDIAVRALMGEGPIASA</sequence>
<dbReference type="HOGENOM" id="CLU_1856140_0_0_1"/>
<dbReference type="OrthoDB" id="3033142at2759"/>
<dbReference type="GeneID" id="27419689"/>
<dbReference type="RefSeq" id="XP_016292498.1">
    <property type="nucleotide sequence ID" value="XM_016437017.1"/>
</dbReference>
<reference evidence="2" key="1">
    <citation type="journal article" date="2013" name="Genome Announc.">
        <title>Draft genome sequence of Pseudozyma brasiliensis sp. nov. strain GHG001, a high producer of endo-1,4-xylanase isolated from an insect pest of sugarcane.</title>
        <authorList>
            <person name="Oliveira J.V.D.C."/>
            <person name="dos Santos R.A.C."/>
            <person name="Borges T.A."/>
            <person name="Riano-Pachon D.M."/>
            <person name="Goldman G.H."/>
        </authorList>
    </citation>
    <scope>NUCLEOTIDE SEQUENCE [LARGE SCALE GENOMIC DNA]</scope>
    <source>
        <strain evidence="2">GHG001</strain>
    </source>
</reference>
<protein>
    <submittedName>
        <fullName evidence="1">Uncharacterized protein</fullName>
    </submittedName>
</protein>
<dbReference type="AlphaFoldDB" id="V5EY09"/>
<dbReference type="Proteomes" id="UP000019377">
    <property type="component" value="Unassembled WGS sequence"/>
</dbReference>
<name>V5EY09_KALBG</name>
<dbReference type="EMBL" id="KI545862">
    <property type="protein sequence ID" value="EST07509.1"/>
    <property type="molecule type" value="Genomic_DNA"/>
</dbReference>
<proteinExistence type="predicted"/>
<evidence type="ECO:0000313" key="1">
    <source>
        <dbReference type="EMBL" id="EST07509.1"/>
    </source>
</evidence>
<accession>V5EY09</accession>
<gene>
    <name evidence="1" type="ORF">PSEUBRA_SCAF2g02620</name>
</gene>